<dbReference type="PANTHER" id="PTHR21180:SF32">
    <property type="entry name" value="ENDONUCLEASE_EXONUCLEASE_PHOSPHATASE FAMILY DOMAIN-CONTAINING PROTEIN 1"/>
    <property type="match status" value="1"/>
</dbReference>
<accession>A0A4Q7UZR1</accession>
<evidence type="ECO:0000313" key="5">
    <source>
        <dbReference type="Proteomes" id="UP000291591"/>
    </source>
</evidence>
<dbReference type="SUPFAM" id="SSF47781">
    <property type="entry name" value="RuvA domain 2-like"/>
    <property type="match status" value="1"/>
</dbReference>
<keyword evidence="2" id="KW-1133">Transmembrane helix</keyword>
<dbReference type="SMART" id="SM00278">
    <property type="entry name" value="HhH1"/>
    <property type="match status" value="2"/>
</dbReference>
<dbReference type="InterPro" id="IPR003583">
    <property type="entry name" value="Hlx-hairpin-Hlx_DNA-bd_motif"/>
</dbReference>
<dbReference type="GO" id="GO:0006281">
    <property type="term" value="P:DNA repair"/>
    <property type="evidence" value="ECO:0007669"/>
    <property type="project" value="InterPro"/>
</dbReference>
<dbReference type="InterPro" id="IPR004509">
    <property type="entry name" value="Competence_ComEA_HhH"/>
</dbReference>
<dbReference type="Pfam" id="PF10531">
    <property type="entry name" value="SLBB"/>
    <property type="match status" value="1"/>
</dbReference>
<dbReference type="Proteomes" id="UP000291591">
    <property type="component" value="Unassembled WGS sequence"/>
</dbReference>
<dbReference type="Gene3D" id="1.10.150.320">
    <property type="entry name" value="Photosystem II 12 kDa extrinsic protein"/>
    <property type="match status" value="1"/>
</dbReference>
<dbReference type="GO" id="GO:0015627">
    <property type="term" value="C:type II protein secretion system complex"/>
    <property type="evidence" value="ECO:0007669"/>
    <property type="project" value="TreeGrafter"/>
</dbReference>
<dbReference type="InterPro" id="IPR010994">
    <property type="entry name" value="RuvA_2-like"/>
</dbReference>
<dbReference type="InterPro" id="IPR051675">
    <property type="entry name" value="Endo/Exo/Phosphatase_dom_1"/>
</dbReference>
<feature type="region of interest" description="Disordered" evidence="1">
    <location>
        <begin position="187"/>
        <end position="242"/>
    </location>
</feature>
<evidence type="ECO:0000259" key="3">
    <source>
        <dbReference type="SMART" id="SM00278"/>
    </source>
</evidence>
<dbReference type="InterPro" id="IPR019554">
    <property type="entry name" value="Soluble_ligand-bd"/>
</dbReference>
<feature type="domain" description="Helix-hairpin-helix DNA-binding motif class 1" evidence="3">
    <location>
        <begin position="285"/>
        <end position="304"/>
    </location>
</feature>
<feature type="compositionally biased region" description="Gly residues" evidence="1">
    <location>
        <begin position="195"/>
        <end position="205"/>
    </location>
</feature>
<reference evidence="4 5" key="1">
    <citation type="submission" date="2019-02" db="EMBL/GenBank/DDBJ databases">
        <title>Sequencing the genomes of 1000 actinobacteria strains.</title>
        <authorList>
            <person name="Klenk H.-P."/>
        </authorList>
    </citation>
    <scope>NUCLEOTIDE SEQUENCE [LARGE SCALE GENOMIC DNA]</scope>
    <source>
        <strain evidence="4 5">DSM 45779</strain>
    </source>
</reference>
<dbReference type="PANTHER" id="PTHR21180">
    <property type="entry name" value="ENDONUCLEASE/EXONUCLEASE/PHOSPHATASE FAMILY DOMAIN-CONTAINING PROTEIN 1"/>
    <property type="match status" value="1"/>
</dbReference>
<feature type="compositionally biased region" description="Basic and acidic residues" evidence="1">
    <location>
        <begin position="1"/>
        <end position="11"/>
    </location>
</feature>
<proteinExistence type="predicted"/>
<protein>
    <submittedName>
        <fullName evidence="4">Competence protein ComEA</fullName>
    </submittedName>
</protein>
<feature type="region of interest" description="Disordered" evidence="1">
    <location>
        <begin position="1"/>
        <end position="45"/>
    </location>
</feature>
<dbReference type="GO" id="GO:0015628">
    <property type="term" value="P:protein secretion by the type II secretion system"/>
    <property type="evidence" value="ECO:0007669"/>
    <property type="project" value="TreeGrafter"/>
</dbReference>
<dbReference type="AlphaFoldDB" id="A0A4Q7UZR1"/>
<dbReference type="RefSeq" id="WP_341273743.1">
    <property type="nucleotide sequence ID" value="NZ_SHKL01000001.1"/>
</dbReference>
<dbReference type="NCBIfam" id="TIGR00426">
    <property type="entry name" value="competence protein ComEA helix-hairpin-helix repeat region"/>
    <property type="match status" value="1"/>
</dbReference>
<evidence type="ECO:0000256" key="2">
    <source>
        <dbReference type="SAM" id="Phobius"/>
    </source>
</evidence>
<dbReference type="Pfam" id="PF12836">
    <property type="entry name" value="HHH_3"/>
    <property type="match status" value="1"/>
</dbReference>
<sequence length="307" mass="29685">MPDEPPPRDAFTDGGTGWDVDDEDDRGPAGSDESDRAGRAGPAVSGRVRRTLQRWLPASLADSLVDPGRPGAIALVLVVVAAAVLAGFGVWSSRPQAQPIGDLPAVSVGPGSPASGAAPTPAPAAQAGPLVVSVVGKVAKPGLVRVPDGSRVADAVDAAGGALPGVDLSVLNLARRLGDGEQVAIGVKPAPDAQSGGGAPGGAAGGDAAPGAASGGGASGGGSSSGGASGGAAAGGAAASGAAGPKIDLNQATAEQLDALPGVGPVTAKKILDWRTQNGRFSRVEQLREVDGIGERKFAQLREAVTV</sequence>
<keyword evidence="2" id="KW-0472">Membrane</keyword>
<name>A0A4Q7UZR1_PSEST</name>
<dbReference type="Gene3D" id="3.10.560.10">
    <property type="entry name" value="Outer membrane lipoprotein wza domain like"/>
    <property type="match status" value="1"/>
</dbReference>
<dbReference type="GO" id="GO:0003677">
    <property type="term" value="F:DNA binding"/>
    <property type="evidence" value="ECO:0007669"/>
    <property type="project" value="InterPro"/>
</dbReference>
<feature type="transmembrane region" description="Helical" evidence="2">
    <location>
        <begin position="72"/>
        <end position="91"/>
    </location>
</feature>
<keyword evidence="2" id="KW-0812">Transmembrane</keyword>
<evidence type="ECO:0000313" key="4">
    <source>
        <dbReference type="EMBL" id="RZT87657.1"/>
    </source>
</evidence>
<comment type="caution">
    <text evidence="4">The sequence shown here is derived from an EMBL/GenBank/DDBJ whole genome shotgun (WGS) entry which is preliminary data.</text>
</comment>
<dbReference type="EMBL" id="SHKL01000001">
    <property type="protein sequence ID" value="RZT87657.1"/>
    <property type="molecule type" value="Genomic_DNA"/>
</dbReference>
<feature type="domain" description="Helix-hairpin-helix DNA-binding motif class 1" evidence="3">
    <location>
        <begin position="255"/>
        <end position="274"/>
    </location>
</feature>
<feature type="compositionally biased region" description="Gly residues" evidence="1">
    <location>
        <begin position="213"/>
        <end position="234"/>
    </location>
</feature>
<gene>
    <name evidence="4" type="ORF">EV383_4583</name>
</gene>
<keyword evidence="5" id="KW-1185">Reference proteome</keyword>
<evidence type="ECO:0000256" key="1">
    <source>
        <dbReference type="SAM" id="MobiDB-lite"/>
    </source>
</evidence>
<organism evidence="4 5">
    <name type="scientific">Pseudonocardia sediminis</name>
    <dbReference type="NCBI Taxonomy" id="1397368"/>
    <lineage>
        <taxon>Bacteria</taxon>
        <taxon>Bacillati</taxon>
        <taxon>Actinomycetota</taxon>
        <taxon>Actinomycetes</taxon>
        <taxon>Pseudonocardiales</taxon>
        <taxon>Pseudonocardiaceae</taxon>
        <taxon>Pseudonocardia</taxon>
    </lineage>
</organism>